<keyword evidence="3" id="KW-1185">Reference proteome</keyword>
<reference evidence="2 3" key="1">
    <citation type="submission" date="2021-06" db="EMBL/GenBank/DDBJ databases">
        <authorList>
            <person name="Sun Q."/>
            <person name="Li D."/>
        </authorList>
    </citation>
    <scope>NUCLEOTIDE SEQUENCE [LARGE SCALE GENOMIC DNA]</scope>
    <source>
        <strain evidence="2 3">MSJd-7</strain>
    </source>
</reference>
<dbReference type="EMBL" id="JAHLQI010000001">
    <property type="protein sequence ID" value="MBU5489171.1"/>
    <property type="molecule type" value="Genomic_DNA"/>
</dbReference>
<dbReference type="PANTHER" id="PTHR41260">
    <property type="entry name" value="PROTEIN ECSC"/>
    <property type="match status" value="1"/>
</dbReference>
<keyword evidence="1" id="KW-1133">Transmembrane helix</keyword>
<gene>
    <name evidence="2" type="ORF">KQI75_00780</name>
</gene>
<dbReference type="RefSeq" id="WP_216468783.1">
    <property type="nucleotide sequence ID" value="NZ_JAHLQI010000001.1"/>
</dbReference>
<evidence type="ECO:0000256" key="1">
    <source>
        <dbReference type="SAM" id="Phobius"/>
    </source>
</evidence>
<dbReference type="Pfam" id="PF12787">
    <property type="entry name" value="EcsC"/>
    <property type="match status" value="1"/>
</dbReference>
<organism evidence="2 3">
    <name type="scientific">Butyricicoccus intestinisimiae</name>
    <dbReference type="NCBI Taxonomy" id="2841509"/>
    <lineage>
        <taxon>Bacteria</taxon>
        <taxon>Bacillati</taxon>
        <taxon>Bacillota</taxon>
        <taxon>Clostridia</taxon>
        <taxon>Eubacteriales</taxon>
        <taxon>Butyricicoccaceae</taxon>
        <taxon>Butyricicoccus</taxon>
    </lineage>
</organism>
<accession>A0ABS6ENA3</accession>
<dbReference type="PANTHER" id="PTHR41260:SF1">
    <property type="entry name" value="PROTEIN ECSC"/>
    <property type="match status" value="1"/>
</dbReference>
<keyword evidence="1" id="KW-0472">Membrane</keyword>
<evidence type="ECO:0000313" key="2">
    <source>
        <dbReference type="EMBL" id="MBU5489171.1"/>
    </source>
</evidence>
<evidence type="ECO:0000313" key="3">
    <source>
        <dbReference type="Proteomes" id="UP000783588"/>
    </source>
</evidence>
<dbReference type="InterPro" id="IPR024787">
    <property type="entry name" value="EcsC"/>
</dbReference>
<name>A0ABS6ENA3_9FIRM</name>
<proteinExistence type="predicted"/>
<sequence>MRRKRQNIWEDEWDDLRRREEKYIYKNCVQGTKLFSKLQKIVPKNLQSKLDAAFSKAFEVIFDKGTGVIEKTYNKEKRQSEYEVREYAAKIREDKQNVRAFRKKASGYARKNLLFSSLEGIGFGLIGLGLPDIPLFVSLTLRNLYEISLSFGYDYDNMEERYFQLRIIETALYSGDEMRARDESMNALCKNMCGSKQQKPEDTKKLAFDLKEQIHRTAKALSDDMLYAKFIQGQMLVGVIGGATDVTVLKRITDYAMLKYRRRYLLDREWKEDADAAE</sequence>
<dbReference type="Proteomes" id="UP000783588">
    <property type="component" value="Unassembled WGS sequence"/>
</dbReference>
<feature type="transmembrane region" description="Helical" evidence="1">
    <location>
        <begin position="112"/>
        <end position="130"/>
    </location>
</feature>
<keyword evidence="1" id="KW-0812">Transmembrane</keyword>
<comment type="caution">
    <text evidence="2">The sequence shown here is derived from an EMBL/GenBank/DDBJ whole genome shotgun (WGS) entry which is preliminary data.</text>
</comment>
<protein>
    <submittedName>
        <fullName evidence="2">EcsC family protein</fullName>
    </submittedName>
</protein>